<evidence type="ECO:0000313" key="2">
    <source>
        <dbReference type="EMBL" id="CAG7651636.1"/>
    </source>
</evidence>
<dbReference type="EMBL" id="CAJVAS010000062">
    <property type="protein sequence ID" value="CAG7651636.1"/>
    <property type="molecule type" value="Genomic_DNA"/>
</dbReference>
<reference evidence="2" key="1">
    <citation type="submission" date="2021-06" db="EMBL/GenBank/DDBJ databases">
        <authorList>
            <person name="Criscuolo A."/>
        </authorList>
    </citation>
    <scope>NUCLEOTIDE SEQUENCE</scope>
    <source>
        <strain evidence="2">CIP111600</strain>
    </source>
</reference>
<name>A0A916K942_9BACL</name>
<sequence length="394" mass="44486">MNLNQDELVALEITELTAVVQTMFGDVPVQVEVWQAKPLHGGTVGLVYEISGTCRRMCKAALTDGADESGRPSPVTVSDEQAELRWSVVLKIQKPFARFGDPESWQREMRLYRSDVYVALPPTVKVPRCYRVTVKRGAIWMWLEQVSGRNGTQLSLDEYSQAARHLAHLQGAFLTGKPLPSQPWLSTQYWLAHISADWGTRAIAWLDSGEWRQEDSQLSDETVREMRRLWAARDRLLDAYYTLPRTLCHRDFSAGNVFVMAQHVRDAKEVQRLGQTVVIDWDCAGIGIAGEDIADLVGEALVFYEFEPAQAAQLQETVLSSYVKGLREAGWNGDEQLIRLGYKISLTLHWCFRIAIRLRKQESREARHREAAALSFVAGQAAAVQSELAPDRRS</sequence>
<comment type="caution">
    <text evidence="2">The sequence shown here is derived from an EMBL/GenBank/DDBJ whole genome shotgun (WGS) entry which is preliminary data.</text>
</comment>
<gene>
    <name evidence="2" type="ORF">PAESOLCIP111_06357</name>
</gene>
<evidence type="ECO:0000259" key="1">
    <source>
        <dbReference type="Pfam" id="PF01636"/>
    </source>
</evidence>
<proteinExistence type="predicted"/>
<dbReference type="Proteomes" id="UP000693672">
    <property type="component" value="Unassembled WGS sequence"/>
</dbReference>
<protein>
    <recommendedName>
        <fullName evidence="1">Aminoglycoside phosphotransferase domain-containing protein</fullName>
    </recommendedName>
</protein>
<evidence type="ECO:0000313" key="3">
    <source>
        <dbReference type="Proteomes" id="UP000693672"/>
    </source>
</evidence>
<accession>A0A916K942</accession>
<dbReference type="InterPro" id="IPR002575">
    <property type="entry name" value="Aminoglycoside_PTrfase"/>
</dbReference>
<keyword evidence="3" id="KW-1185">Reference proteome</keyword>
<organism evidence="2 3">
    <name type="scientific">Paenibacillus solanacearum</name>
    <dbReference type="NCBI Taxonomy" id="2048548"/>
    <lineage>
        <taxon>Bacteria</taxon>
        <taxon>Bacillati</taxon>
        <taxon>Bacillota</taxon>
        <taxon>Bacilli</taxon>
        <taxon>Bacillales</taxon>
        <taxon>Paenibacillaceae</taxon>
        <taxon>Paenibacillus</taxon>
    </lineage>
</organism>
<dbReference type="AlphaFoldDB" id="A0A916K942"/>
<feature type="domain" description="Aminoglycoside phosphotransferase" evidence="1">
    <location>
        <begin position="87"/>
        <end position="316"/>
    </location>
</feature>
<dbReference type="RefSeq" id="WP_218096019.1">
    <property type="nucleotide sequence ID" value="NZ_CAJVAS010000062.1"/>
</dbReference>
<dbReference type="Pfam" id="PF01636">
    <property type="entry name" value="APH"/>
    <property type="match status" value="1"/>
</dbReference>